<keyword evidence="1" id="KW-0808">Transferase</keyword>
<reference evidence="1 2" key="1">
    <citation type="submission" date="2020-05" db="EMBL/GenBank/DDBJ databases">
        <title>Parvularcula mediterraneae sp. nov., isolated from polypropylene straw from shallow seawater of the seashore of Laganas in Zakynthos island, Greece.</title>
        <authorList>
            <person name="Szabo I."/>
            <person name="Al-Omari J."/>
            <person name="Rado J."/>
            <person name="Szerdahelyi G.S."/>
        </authorList>
    </citation>
    <scope>NUCLEOTIDE SEQUENCE [LARGE SCALE GENOMIC DNA]</scope>
    <source>
        <strain evidence="1 2">ZS-1/3</strain>
    </source>
</reference>
<dbReference type="Pfam" id="PF09837">
    <property type="entry name" value="DUF2064"/>
    <property type="match status" value="1"/>
</dbReference>
<keyword evidence="2" id="KW-1185">Reference proteome</keyword>
<dbReference type="EMBL" id="JABFCX010000001">
    <property type="protein sequence ID" value="NNU14751.1"/>
    <property type="molecule type" value="Genomic_DNA"/>
</dbReference>
<dbReference type="RefSeq" id="WP_173195637.1">
    <property type="nucleotide sequence ID" value="NZ_JABFCX010000001.1"/>
</dbReference>
<sequence length="192" mass="21071">MTARIVILARFPVAGQCKTRLIPALGPEGAAEMHRKLAELTVARVRESGLPFTLWGTGADEDAFTEWLGPLDFQEQPAGDLGERLALASDPAPVIFLGTDCPDLSPSSLRKAGMASAEGRYAIGPAHDGGYWTLAIPEKADWLFTDMPWGTERVYGETVERMKAKGIEPEVLETLHDVDRPEDLERWPDLTQ</sequence>
<dbReference type="Proteomes" id="UP000536835">
    <property type="component" value="Unassembled WGS sequence"/>
</dbReference>
<dbReference type="AlphaFoldDB" id="A0A7Y3W426"/>
<accession>A0A7Y3W426</accession>
<organism evidence="1 2">
    <name type="scientific">Parvularcula mediterranea</name>
    <dbReference type="NCBI Taxonomy" id="2732508"/>
    <lineage>
        <taxon>Bacteria</taxon>
        <taxon>Pseudomonadati</taxon>
        <taxon>Pseudomonadota</taxon>
        <taxon>Alphaproteobacteria</taxon>
        <taxon>Parvularculales</taxon>
        <taxon>Parvularculaceae</taxon>
        <taxon>Parvularcula</taxon>
    </lineage>
</organism>
<dbReference type="PANTHER" id="PTHR36529">
    <property type="entry name" value="SLL1095 PROTEIN"/>
    <property type="match status" value="1"/>
</dbReference>
<gene>
    <name evidence="1" type="ORF">HK107_00250</name>
</gene>
<protein>
    <submittedName>
        <fullName evidence="1">Glycosyltransferase</fullName>
    </submittedName>
</protein>
<evidence type="ECO:0000313" key="1">
    <source>
        <dbReference type="EMBL" id="NNU14751.1"/>
    </source>
</evidence>
<dbReference type="SUPFAM" id="SSF53448">
    <property type="entry name" value="Nucleotide-diphospho-sugar transferases"/>
    <property type="match status" value="1"/>
</dbReference>
<name>A0A7Y3W426_9PROT</name>
<dbReference type="PANTHER" id="PTHR36529:SF1">
    <property type="entry name" value="GLYCOSYLTRANSFERASE"/>
    <property type="match status" value="1"/>
</dbReference>
<dbReference type="InterPro" id="IPR029044">
    <property type="entry name" value="Nucleotide-diphossugar_trans"/>
</dbReference>
<dbReference type="GO" id="GO:0016740">
    <property type="term" value="F:transferase activity"/>
    <property type="evidence" value="ECO:0007669"/>
    <property type="project" value="UniProtKB-KW"/>
</dbReference>
<comment type="caution">
    <text evidence="1">The sequence shown here is derived from an EMBL/GenBank/DDBJ whole genome shotgun (WGS) entry which is preliminary data.</text>
</comment>
<evidence type="ECO:0000313" key="2">
    <source>
        <dbReference type="Proteomes" id="UP000536835"/>
    </source>
</evidence>
<dbReference type="NCBIfam" id="TIGR04282">
    <property type="entry name" value="glyco_like_cofC"/>
    <property type="match status" value="1"/>
</dbReference>
<dbReference type="InterPro" id="IPR018641">
    <property type="entry name" value="Trfase_1_rSAM/seldom-assoc"/>
</dbReference>
<dbReference type="Gene3D" id="3.90.550.10">
    <property type="entry name" value="Spore Coat Polysaccharide Biosynthesis Protein SpsA, Chain A"/>
    <property type="match status" value="1"/>
</dbReference>
<proteinExistence type="predicted"/>